<evidence type="ECO:0000313" key="4">
    <source>
        <dbReference type="Proteomes" id="UP000177625"/>
    </source>
</evidence>
<proteinExistence type="predicted"/>
<organism evidence="3 4">
    <name type="scientific">Rhynchosporium secalis</name>
    <name type="common">Barley scald fungus</name>
    <dbReference type="NCBI Taxonomy" id="38038"/>
    <lineage>
        <taxon>Eukaryota</taxon>
        <taxon>Fungi</taxon>
        <taxon>Dikarya</taxon>
        <taxon>Ascomycota</taxon>
        <taxon>Pezizomycotina</taxon>
        <taxon>Leotiomycetes</taxon>
        <taxon>Helotiales</taxon>
        <taxon>Ploettnerulaceae</taxon>
        <taxon>Rhynchosporium</taxon>
    </lineage>
</organism>
<feature type="compositionally biased region" description="Basic and acidic residues" evidence="1">
    <location>
        <begin position="49"/>
        <end position="70"/>
    </location>
</feature>
<name>A0A1E1MD13_RHYSE</name>
<keyword evidence="4" id="KW-1185">Reference proteome</keyword>
<sequence length="164" mass="18741">MAARQKILAQPWKDAAEVLMGAGSARRRMAAANLAMAEADAVVAEAEMEERRERKRQRERERRGNRESAKIESPTQRVCPPRRTSSAQDFVRIEVPIKRKSVDQERRPSLVRVERPQSWPGLIRDCAVIFAMVYVSLAVLGMITKIIIWDRSVDEVPGPGWWFT</sequence>
<evidence type="ECO:0000256" key="2">
    <source>
        <dbReference type="SAM" id="Phobius"/>
    </source>
</evidence>
<reference evidence="4" key="1">
    <citation type="submission" date="2016-03" db="EMBL/GenBank/DDBJ databases">
        <authorList>
            <person name="Guldener U."/>
        </authorList>
    </citation>
    <scope>NUCLEOTIDE SEQUENCE [LARGE SCALE GENOMIC DNA]</scope>
</reference>
<keyword evidence="2" id="KW-0812">Transmembrane</keyword>
<dbReference type="EMBL" id="FJVC01000255">
    <property type="protein sequence ID" value="CZT46615.1"/>
    <property type="molecule type" value="Genomic_DNA"/>
</dbReference>
<gene>
    <name evidence="3" type="ORF">RSE6_07068</name>
</gene>
<dbReference type="AlphaFoldDB" id="A0A1E1MD13"/>
<evidence type="ECO:0000313" key="3">
    <source>
        <dbReference type="EMBL" id="CZT46615.1"/>
    </source>
</evidence>
<keyword evidence="2" id="KW-0472">Membrane</keyword>
<keyword evidence="2" id="KW-1133">Transmembrane helix</keyword>
<accession>A0A1E1MD13</accession>
<protein>
    <submittedName>
        <fullName evidence="3">Uncharacterized protein</fullName>
    </submittedName>
</protein>
<feature type="region of interest" description="Disordered" evidence="1">
    <location>
        <begin position="44"/>
        <end position="84"/>
    </location>
</feature>
<dbReference type="Proteomes" id="UP000177625">
    <property type="component" value="Unassembled WGS sequence"/>
</dbReference>
<feature type="transmembrane region" description="Helical" evidence="2">
    <location>
        <begin position="127"/>
        <end position="149"/>
    </location>
</feature>
<evidence type="ECO:0000256" key="1">
    <source>
        <dbReference type="SAM" id="MobiDB-lite"/>
    </source>
</evidence>